<dbReference type="NCBIfam" id="NF002017">
    <property type="entry name" value="PRK00823.1-2"/>
    <property type="match status" value="1"/>
</dbReference>
<dbReference type="AlphaFoldDB" id="A0A7C5IZV5"/>
<gene>
    <name evidence="5" type="ORF">ENJ98_02220</name>
</gene>
<evidence type="ECO:0000256" key="1">
    <source>
        <dbReference type="ARBA" id="ARBA00001554"/>
    </source>
</evidence>
<sequence>MTTRYTETEAARALEELNAAAGEAWQIRDGRISRTFVFRDFTEAFGFMARVALLAEKADHHPEWCNVYRKVEIHLTTHEAGGLTGRDFELARAIEGLLE</sequence>
<proteinExistence type="inferred from homology"/>
<dbReference type="Pfam" id="PF01329">
    <property type="entry name" value="Pterin_4a"/>
    <property type="match status" value="1"/>
</dbReference>
<reference evidence="5" key="1">
    <citation type="journal article" date="2020" name="mSystems">
        <title>Genome- and Community-Level Interaction Insights into Carbon Utilization and Element Cycling Functions of Hydrothermarchaeota in Hydrothermal Sediment.</title>
        <authorList>
            <person name="Zhou Z."/>
            <person name="Liu Y."/>
            <person name="Xu W."/>
            <person name="Pan J."/>
            <person name="Luo Z.H."/>
            <person name="Li M."/>
        </authorList>
    </citation>
    <scope>NUCLEOTIDE SEQUENCE [LARGE SCALE GENOMIC DNA]</scope>
    <source>
        <strain evidence="5">HyVt-535</strain>
    </source>
</reference>
<dbReference type="HAMAP" id="MF_00434">
    <property type="entry name" value="Pterin_4_alpha"/>
    <property type="match status" value="1"/>
</dbReference>
<dbReference type="Proteomes" id="UP000886100">
    <property type="component" value="Unassembled WGS sequence"/>
</dbReference>
<dbReference type="GO" id="GO:0006729">
    <property type="term" value="P:tetrahydrobiopterin biosynthetic process"/>
    <property type="evidence" value="ECO:0007669"/>
    <property type="project" value="InterPro"/>
</dbReference>
<accession>A0A7C5IZV5</accession>
<comment type="caution">
    <text evidence="5">The sequence shown here is derived from an EMBL/GenBank/DDBJ whole genome shotgun (WGS) entry which is preliminary data.</text>
</comment>
<dbReference type="NCBIfam" id="NF002018">
    <property type="entry name" value="PRK00823.1-3"/>
    <property type="match status" value="1"/>
</dbReference>
<comment type="similarity">
    <text evidence="2 4">Belongs to the pterin-4-alpha-carbinolamine dehydratase family.</text>
</comment>
<evidence type="ECO:0000256" key="2">
    <source>
        <dbReference type="ARBA" id="ARBA00006472"/>
    </source>
</evidence>
<dbReference type="InterPro" id="IPR036428">
    <property type="entry name" value="PCD_sf"/>
</dbReference>
<name>A0A7C5IZV5_9GAMM</name>
<organism evidence="5">
    <name type="scientific">Thiolapillus brandeum</name>
    <dbReference type="NCBI Taxonomy" id="1076588"/>
    <lineage>
        <taxon>Bacteria</taxon>
        <taxon>Pseudomonadati</taxon>
        <taxon>Pseudomonadota</taxon>
        <taxon>Gammaproteobacteria</taxon>
        <taxon>Chromatiales</taxon>
        <taxon>Sedimenticolaceae</taxon>
        <taxon>Thiolapillus</taxon>
    </lineage>
</organism>
<evidence type="ECO:0000313" key="5">
    <source>
        <dbReference type="EMBL" id="HHH13028.1"/>
    </source>
</evidence>
<keyword evidence="3 4" id="KW-0456">Lyase</keyword>
<evidence type="ECO:0000256" key="4">
    <source>
        <dbReference type="HAMAP-Rule" id="MF_00434"/>
    </source>
</evidence>
<dbReference type="CDD" id="cd00914">
    <property type="entry name" value="PCD_DCoH_subfamily_b"/>
    <property type="match status" value="1"/>
</dbReference>
<dbReference type="PANTHER" id="PTHR12599">
    <property type="entry name" value="PTERIN-4-ALPHA-CARBINOLAMINE DEHYDRATASE"/>
    <property type="match status" value="1"/>
</dbReference>
<evidence type="ECO:0000256" key="3">
    <source>
        <dbReference type="ARBA" id="ARBA00023239"/>
    </source>
</evidence>
<protein>
    <recommendedName>
        <fullName evidence="4">Putative pterin-4-alpha-carbinolamine dehydratase</fullName>
        <shortName evidence="4">PHS</shortName>
        <ecNumber evidence="4">4.2.1.96</ecNumber>
    </recommendedName>
    <alternativeName>
        <fullName evidence="4">4-alpha-hydroxy-tetrahydropterin dehydratase</fullName>
    </alternativeName>
    <alternativeName>
        <fullName evidence="4">Pterin carbinolamine dehydratase</fullName>
        <shortName evidence="4">PCD</shortName>
    </alternativeName>
</protein>
<comment type="catalytic activity">
    <reaction evidence="1 4">
        <text>(4aS,6R)-4a-hydroxy-L-erythro-5,6,7,8-tetrahydrobiopterin = (6R)-L-erythro-6,7-dihydrobiopterin + H2O</text>
        <dbReference type="Rhea" id="RHEA:11920"/>
        <dbReference type="ChEBI" id="CHEBI:15377"/>
        <dbReference type="ChEBI" id="CHEBI:15642"/>
        <dbReference type="ChEBI" id="CHEBI:43120"/>
        <dbReference type="EC" id="4.2.1.96"/>
    </reaction>
</comment>
<dbReference type="InterPro" id="IPR001533">
    <property type="entry name" value="Pterin_deHydtase"/>
</dbReference>
<dbReference type="EC" id="4.2.1.96" evidence="4"/>
<dbReference type="GO" id="GO:0008124">
    <property type="term" value="F:4-alpha-hydroxytetrahydrobiopterin dehydratase activity"/>
    <property type="evidence" value="ECO:0007669"/>
    <property type="project" value="UniProtKB-UniRule"/>
</dbReference>
<dbReference type="PANTHER" id="PTHR12599:SF0">
    <property type="entry name" value="PTERIN-4-ALPHA-CARBINOLAMINE DEHYDRATASE"/>
    <property type="match status" value="1"/>
</dbReference>
<dbReference type="SUPFAM" id="SSF55248">
    <property type="entry name" value="PCD-like"/>
    <property type="match status" value="1"/>
</dbReference>
<dbReference type="Gene3D" id="3.30.1360.20">
    <property type="entry name" value="Transcriptional coactivator/pterin dehydratase"/>
    <property type="match status" value="1"/>
</dbReference>
<dbReference type="EMBL" id="DROM01000139">
    <property type="protein sequence ID" value="HHH13028.1"/>
    <property type="molecule type" value="Genomic_DNA"/>
</dbReference>